<dbReference type="Proteomes" id="UP001151760">
    <property type="component" value="Unassembled WGS sequence"/>
</dbReference>
<gene>
    <name evidence="3" type="ORF">Tco_1033267</name>
</gene>
<proteinExistence type="predicted"/>
<accession>A0ABQ5GE83</accession>
<dbReference type="InterPro" id="IPR056924">
    <property type="entry name" value="SH3_Tf2-1"/>
</dbReference>
<reference evidence="3" key="1">
    <citation type="journal article" date="2022" name="Int. J. Mol. Sci.">
        <title>Draft Genome of Tanacetum Coccineum: Genomic Comparison of Closely Related Tanacetum-Family Plants.</title>
        <authorList>
            <person name="Yamashiro T."/>
            <person name="Shiraishi A."/>
            <person name="Nakayama K."/>
            <person name="Satake H."/>
        </authorList>
    </citation>
    <scope>NUCLEOTIDE SEQUENCE</scope>
</reference>
<reference evidence="3" key="2">
    <citation type="submission" date="2022-01" db="EMBL/GenBank/DDBJ databases">
        <authorList>
            <person name="Yamashiro T."/>
            <person name="Shiraishi A."/>
            <person name="Satake H."/>
            <person name="Nakayama K."/>
        </authorList>
    </citation>
    <scope>NUCLEOTIDE SEQUENCE</scope>
</reference>
<keyword evidence="1" id="KW-1133">Transmembrane helix</keyword>
<protein>
    <recommendedName>
        <fullName evidence="2">Tf2-1-like SH3-like domain-containing protein</fullName>
    </recommendedName>
</protein>
<dbReference type="PANTHER" id="PTHR46148">
    <property type="entry name" value="CHROMO DOMAIN-CONTAINING PROTEIN"/>
    <property type="match status" value="1"/>
</dbReference>
<dbReference type="EMBL" id="BQNB010018401">
    <property type="protein sequence ID" value="GJT73981.1"/>
    <property type="molecule type" value="Genomic_DNA"/>
</dbReference>
<dbReference type="Pfam" id="PF24626">
    <property type="entry name" value="SH3_Tf2-1"/>
    <property type="match status" value="1"/>
</dbReference>
<evidence type="ECO:0000313" key="3">
    <source>
        <dbReference type="EMBL" id="GJT73981.1"/>
    </source>
</evidence>
<feature type="transmembrane region" description="Helical" evidence="1">
    <location>
        <begin position="86"/>
        <end position="105"/>
    </location>
</feature>
<keyword evidence="4" id="KW-1185">Reference proteome</keyword>
<dbReference type="PANTHER" id="PTHR46148:SF44">
    <property type="entry name" value="GAG-POL POLYPROTEIN"/>
    <property type="match status" value="1"/>
</dbReference>
<keyword evidence="1" id="KW-0812">Transmembrane</keyword>
<comment type="caution">
    <text evidence="3">The sequence shown here is derived from an EMBL/GenBank/DDBJ whole genome shotgun (WGS) entry which is preliminary data.</text>
</comment>
<evidence type="ECO:0000259" key="2">
    <source>
        <dbReference type="Pfam" id="PF24626"/>
    </source>
</evidence>
<keyword evidence="1" id="KW-0472">Membrane</keyword>
<evidence type="ECO:0000313" key="4">
    <source>
        <dbReference type="Proteomes" id="UP001151760"/>
    </source>
</evidence>
<organism evidence="3 4">
    <name type="scientific">Tanacetum coccineum</name>
    <dbReference type="NCBI Taxonomy" id="301880"/>
    <lineage>
        <taxon>Eukaryota</taxon>
        <taxon>Viridiplantae</taxon>
        <taxon>Streptophyta</taxon>
        <taxon>Embryophyta</taxon>
        <taxon>Tracheophyta</taxon>
        <taxon>Spermatophyta</taxon>
        <taxon>Magnoliopsida</taxon>
        <taxon>eudicotyledons</taxon>
        <taxon>Gunneridae</taxon>
        <taxon>Pentapetalae</taxon>
        <taxon>asterids</taxon>
        <taxon>campanulids</taxon>
        <taxon>Asterales</taxon>
        <taxon>Asteraceae</taxon>
        <taxon>Asteroideae</taxon>
        <taxon>Anthemideae</taxon>
        <taxon>Anthemidinae</taxon>
        <taxon>Tanacetum</taxon>
    </lineage>
</organism>
<feature type="domain" description="Tf2-1-like SH3-like" evidence="2">
    <location>
        <begin position="24"/>
        <end position="79"/>
    </location>
</feature>
<name>A0ABQ5GE83_9ASTR</name>
<evidence type="ECO:0000256" key="1">
    <source>
        <dbReference type="SAM" id="Phobius"/>
    </source>
</evidence>
<sequence>MQAARYRQKRYVDLKHKPMEFQVGDKVMLKVLPWKGVVHLDKRGKIGNSRLRLRPFKVLEKVRSVAYKLELPQELNKVICYRDLDFVAFLVIWLMLNKLVLLLNYEWVDKELARHRLFGIKVLQAPDSCSCGCLCLLLRLLLYVALRFLRHLQTGLLLVFHSSLGCFLRWGLFGSCIGVLGQSKAAFGSDEYSCYSCLAYGWFQSRLLWLRAGLYSISISCSSGPPPTAVSAAVSADVSSELAAATT</sequence>